<name>A0ABS2F1I6_9ACTN</name>
<dbReference type="GO" id="GO:0008168">
    <property type="term" value="F:methyltransferase activity"/>
    <property type="evidence" value="ECO:0007669"/>
    <property type="project" value="UniProtKB-KW"/>
</dbReference>
<proteinExistence type="predicted"/>
<dbReference type="Gene3D" id="3.40.50.150">
    <property type="entry name" value="Vaccinia Virus protein VP39"/>
    <property type="match status" value="1"/>
</dbReference>
<dbReference type="RefSeq" id="WP_204793201.1">
    <property type="nucleotide sequence ID" value="NZ_JACSNQ010000007.1"/>
</dbReference>
<accession>A0ABS2F1I6</accession>
<evidence type="ECO:0000256" key="2">
    <source>
        <dbReference type="ARBA" id="ARBA00022679"/>
    </source>
</evidence>
<sequence length="205" mass="22402">MLGEKDFDAWADGYDASVEQSDEEGSYPFAGYERVLGTIERRVLAAGARRVLDVGFGTGTLTARLYDAGCEVWGEDFSGRMVELAQGRMPGAHLFQGDFSGGVADEIRRRRYDAIVATYSLHHLDDAGKVALLRQLVGLLAEGGRLYVGDVAFATRAELEACRAEAGERWDSDEVYFVYDELRDALPGLTFERMSPCAGLLTLGA</sequence>
<evidence type="ECO:0000313" key="4">
    <source>
        <dbReference type="EMBL" id="MBM6774856.1"/>
    </source>
</evidence>
<gene>
    <name evidence="4" type="ORF">H9X80_04780</name>
</gene>
<dbReference type="InterPro" id="IPR041698">
    <property type="entry name" value="Methyltransf_25"/>
</dbReference>
<keyword evidence="2" id="KW-0808">Transferase</keyword>
<feature type="domain" description="Methyltransferase" evidence="3">
    <location>
        <begin position="51"/>
        <end position="144"/>
    </location>
</feature>
<evidence type="ECO:0000256" key="1">
    <source>
        <dbReference type="ARBA" id="ARBA00022603"/>
    </source>
</evidence>
<dbReference type="EMBL" id="JACSNQ010000007">
    <property type="protein sequence ID" value="MBM6774856.1"/>
    <property type="molecule type" value="Genomic_DNA"/>
</dbReference>
<dbReference type="InterPro" id="IPR029063">
    <property type="entry name" value="SAM-dependent_MTases_sf"/>
</dbReference>
<dbReference type="CDD" id="cd02440">
    <property type="entry name" value="AdoMet_MTases"/>
    <property type="match status" value="1"/>
</dbReference>
<dbReference type="SUPFAM" id="SSF53335">
    <property type="entry name" value="S-adenosyl-L-methionine-dependent methyltransferases"/>
    <property type="match status" value="1"/>
</dbReference>
<dbReference type="GO" id="GO:0032259">
    <property type="term" value="P:methylation"/>
    <property type="evidence" value="ECO:0007669"/>
    <property type="project" value="UniProtKB-KW"/>
</dbReference>
<dbReference type="Proteomes" id="UP000712527">
    <property type="component" value="Unassembled WGS sequence"/>
</dbReference>
<evidence type="ECO:0000259" key="3">
    <source>
        <dbReference type="Pfam" id="PF13649"/>
    </source>
</evidence>
<organism evidence="4 5">
    <name type="scientific">Olsenella profusa</name>
    <dbReference type="NCBI Taxonomy" id="138595"/>
    <lineage>
        <taxon>Bacteria</taxon>
        <taxon>Bacillati</taxon>
        <taxon>Actinomycetota</taxon>
        <taxon>Coriobacteriia</taxon>
        <taxon>Coriobacteriales</taxon>
        <taxon>Atopobiaceae</taxon>
        <taxon>Olsenella</taxon>
    </lineage>
</organism>
<dbReference type="Pfam" id="PF13649">
    <property type="entry name" value="Methyltransf_25"/>
    <property type="match status" value="1"/>
</dbReference>
<comment type="caution">
    <text evidence="4">The sequence shown here is derived from an EMBL/GenBank/DDBJ whole genome shotgun (WGS) entry which is preliminary data.</text>
</comment>
<dbReference type="PANTHER" id="PTHR43861:SF1">
    <property type="entry name" value="TRANS-ACONITATE 2-METHYLTRANSFERASE"/>
    <property type="match status" value="1"/>
</dbReference>
<dbReference type="PANTHER" id="PTHR43861">
    <property type="entry name" value="TRANS-ACONITATE 2-METHYLTRANSFERASE-RELATED"/>
    <property type="match status" value="1"/>
</dbReference>
<evidence type="ECO:0000313" key="5">
    <source>
        <dbReference type="Proteomes" id="UP000712527"/>
    </source>
</evidence>
<protein>
    <submittedName>
        <fullName evidence="4">Class I SAM-dependent methyltransferase</fullName>
    </submittedName>
</protein>
<reference evidence="4 5" key="1">
    <citation type="journal article" date="2021" name="Sci. Rep.">
        <title>The distribution of antibiotic resistance genes in chicken gut microbiota commensals.</title>
        <authorList>
            <person name="Juricova H."/>
            <person name="Matiasovicova J."/>
            <person name="Kubasova T."/>
            <person name="Cejkova D."/>
            <person name="Rychlik I."/>
        </authorList>
    </citation>
    <scope>NUCLEOTIDE SEQUENCE [LARGE SCALE GENOMIC DNA]</scope>
    <source>
        <strain evidence="4 5">An794</strain>
    </source>
</reference>
<keyword evidence="5" id="KW-1185">Reference proteome</keyword>
<keyword evidence="1 4" id="KW-0489">Methyltransferase</keyword>